<dbReference type="Proteomes" id="UP000011185">
    <property type="component" value="Unassembled WGS sequence"/>
</dbReference>
<dbReference type="InterPro" id="IPR038630">
    <property type="entry name" value="L24e/L24_sf"/>
</dbReference>
<dbReference type="Pfam" id="PF01246">
    <property type="entry name" value="Ribosomal_L24e"/>
    <property type="match status" value="1"/>
</dbReference>
<proteinExistence type="inferred from homology"/>
<dbReference type="InParanoid" id="L7JWP9"/>
<dbReference type="HOGENOM" id="CLU_150146_0_0_1"/>
<dbReference type="OrthoDB" id="1727108at2759"/>
<dbReference type="Gene3D" id="2.30.170.20">
    <property type="entry name" value="Ribosomal protein L24e"/>
    <property type="match status" value="1"/>
</dbReference>
<evidence type="ECO:0000256" key="1">
    <source>
        <dbReference type="ARBA" id="ARBA00005647"/>
    </source>
</evidence>
<dbReference type="InterPro" id="IPR000988">
    <property type="entry name" value="Ribosomal_eL24-rel_N"/>
</dbReference>
<protein>
    <submittedName>
        <fullName evidence="3">Putative Ribosomal protein L24e protein</fullName>
    </submittedName>
</protein>
<sequence length="129" mass="14553">MPFQMVTQGKCVFSGQDVPKAKGTYRVQHDGRAQLTRTTKASSYLKRSIKPQKVLWTLGARFFHKKGGAVHKKERERIVPPKIVRGFPCLPKKAVEEVKKGVVGKKEKVEGVFQRRGKIGKNVNVGVRR</sequence>
<name>L7JWP9_TRAHO</name>
<organism evidence="3 4">
    <name type="scientific">Trachipleistophora hominis</name>
    <name type="common">Microsporidian parasite</name>
    <dbReference type="NCBI Taxonomy" id="72359"/>
    <lineage>
        <taxon>Eukaryota</taxon>
        <taxon>Fungi</taxon>
        <taxon>Fungi incertae sedis</taxon>
        <taxon>Microsporidia</taxon>
        <taxon>Pleistophoridae</taxon>
        <taxon>Trachipleistophora</taxon>
    </lineage>
</organism>
<evidence type="ECO:0000259" key="2">
    <source>
        <dbReference type="Pfam" id="PF01246"/>
    </source>
</evidence>
<keyword evidence="3" id="KW-0689">Ribosomal protein</keyword>
<evidence type="ECO:0000313" key="3">
    <source>
        <dbReference type="EMBL" id="ELQ75908.1"/>
    </source>
</evidence>
<evidence type="ECO:0000313" key="4">
    <source>
        <dbReference type="Proteomes" id="UP000011185"/>
    </source>
</evidence>
<gene>
    <name evidence="3" type="ORF">THOM_1131</name>
</gene>
<dbReference type="AlphaFoldDB" id="L7JWP9"/>
<comment type="similarity">
    <text evidence="1">Belongs to the eukaryotic ribosomal protein eL24 family.</text>
</comment>
<keyword evidence="3" id="KW-0687">Ribonucleoprotein</keyword>
<dbReference type="GO" id="GO:0005840">
    <property type="term" value="C:ribosome"/>
    <property type="evidence" value="ECO:0007669"/>
    <property type="project" value="UniProtKB-KW"/>
</dbReference>
<feature type="domain" description="Large ribosomal subunit protein eL24-related N-terminal" evidence="2">
    <location>
        <begin position="10"/>
        <end position="68"/>
    </location>
</feature>
<dbReference type="SUPFAM" id="SSF57716">
    <property type="entry name" value="Glucocorticoid receptor-like (DNA-binding domain)"/>
    <property type="match status" value="1"/>
</dbReference>
<dbReference type="EMBL" id="JH993905">
    <property type="protein sequence ID" value="ELQ75908.1"/>
    <property type="molecule type" value="Genomic_DNA"/>
</dbReference>
<dbReference type="OMA" id="QHDGRAQ"/>
<dbReference type="VEuPathDB" id="MicrosporidiaDB:THOM_1131"/>
<accession>L7JWP9</accession>
<dbReference type="STRING" id="72359.L7JWP9"/>
<keyword evidence="4" id="KW-1185">Reference proteome</keyword>
<reference evidence="3 4" key="1">
    <citation type="journal article" date="2012" name="PLoS Pathog.">
        <title>The genome of the obligate intracellular parasite Trachipleistophora hominis: new insights into microsporidian genome dynamics and reductive evolution.</title>
        <authorList>
            <person name="Heinz E."/>
            <person name="Williams T.A."/>
            <person name="Nakjang S."/>
            <person name="Noel C.J."/>
            <person name="Swan D.C."/>
            <person name="Goldberg A.V."/>
            <person name="Harris S.R."/>
            <person name="Weinmaier T."/>
            <person name="Markert S."/>
            <person name="Becher D."/>
            <person name="Bernhardt J."/>
            <person name="Dagan T."/>
            <person name="Hacker C."/>
            <person name="Lucocq J.M."/>
            <person name="Schweder T."/>
            <person name="Rattei T."/>
            <person name="Hall N."/>
            <person name="Hirt R.P."/>
            <person name="Embley T.M."/>
        </authorList>
    </citation>
    <scope>NUCLEOTIDE SEQUENCE [LARGE SCALE GENOMIC DNA]</scope>
</reference>